<dbReference type="SMART" id="SM00905">
    <property type="entry name" value="FolB"/>
    <property type="match status" value="1"/>
</dbReference>
<evidence type="ECO:0000313" key="2">
    <source>
        <dbReference type="EMBL" id="ANC34264.1"/>
    </source>
</evidence>
<evidence type="ECO:0000259" key="1">
    <source>
        <dbReference type="SMART" id="SM00905"/>
    </source>
</evidence>
<dbReference type="SUPFAM" id="SSF55620">
    <property type="entry name" value="Tetrahydrobiopterin biosynthesis enzymes-like"/>
    <property type="match status" value="1"/>
</dbReference>
<name>A0A168HAZ7_ANAPH</name>
<dbReference type="OrthoDB" id="9810587at2"/>
<dbReference type="GO" id="GO:0004150">
    <property type="term" value="F:dihydroneopterin aldolase activity"/>
    <property type="evidence" value="ECO:0007669"/>
    <property type="project" value="InterPro"/>
</dbReference>
<dbReference type="InterPro" id="IPR006157">
    <property type="entry name" value="FolB_dom"/>
</dbReference>
<dbReference type="Proteomes" id="UP000053801">
    <property type="component" value="Chromosome"/>
</dbReference>
<dbReference type="Pfam" id="PF02152">
    <property type="entry name" value="FolB"/>
    <property type="match status" value="1"/>
</dbReference>
<sequence>MVFQLNIEDLAVFMCIGVYNWERIIKQKVYVSINVTYSSEQGGEFLDYDTFSQRIIELLTAKDYLLLEDAISDVISFIVLEHETTLACEVKIYKPVVSFLRDSKSISISAIWNKER</sequence>
<feature type="domain" description="Dihydroneopterin aldolase/epimerase" evidence="1">
    <location>
        <begin position="5"/>
        <end position="110"/>
    </location>
</feature>
<dbReference type="Gene3D" id="3.30.1130.10">
    <property type="match status" value="1"/>
</dbReference>
<dbReference type="InterPro" id="IPR043133">
    <property type="entry name" value="GTP-CH-I_C/QueF"/>
</dbReference>
<dbReference type="AlphaFoldDB" id="A0A168HAZ7"/>
<dbReference type="EMBL" id="CP015376">
    <property type="protein sequence ID" value="ANC34264.1"/>
    <property type="molecule type" value="Genomic_DNA"/>
</dbReference>
<proteinExistence type="predicted"/>
<reference evidence="2 3" key="1">
    <citation type="journal article" date="2013" name="Pathogens">
        <title>An Emerging Tick-Borne Disease of Humans Is Caused by a Subset of Strains with Conserved Genome Structure.</title>
        <authorList>
            <person name="Barbet A.F."/>
            <person name="Al-Khedery B."/>
            <person name="Stuen S."/>
            <person name="Granquist E.G."/>
            <person name="Felsheim R.F."/>
            <person name="Munderloh U.G."/>
        </authorList>
    </citation>
    <scope>NUCLEOTIDE SEQUENCE [LARGE SCALE GENOMIC DNA]</scope>
    <source>
        <strain evidence="2 3">Norway variant2</strain>
    </source>
</reference>
<organism evidence="2 3">
    <name type="scientific">Anaplasma phagocytophilum str. Norway variant2</name>
    <dbReference type="NCBI Taxonomy" id="1392507"/>
    <lineage>
        <taxon>Bacteria</taxon>
        <taxon>Pseudomonadati</taxon>
        <taxon>Pseudomonadota</taxon>
        <taxon>Alphaproteobacteria</taxon>
        <taxon>Rickettsiales</taxon>
        <taxon>Anaplasmataceae</taxon>
        <taxon>Anaplasma</taxon>
        <taxon>phagocytophilum group</taxon>
    </lineage>
</organism>
<reference evidence="2 3" key="2">
    <citation type="journal article" date="2014" name="Pathogens">
        <title>Comparative Genomics Identifies a Potential Marker of Human-Virulent Anaplasma phagocytophilum.</title>
        <authorList>
            <person name="Al-Khedery B."/>
            <person name="Barbet A.F."/>
        </authorList>
    </citation>
    <scope>NUCLEOTIDE SEQUENCE [LARGE SCALE GENOMIC DNA]</scope>
    <source>
        <strain evidence="2 3">Norway variant2</strain>
    </source>
</reference>
<gene>
    <name evidence="2" type="ORF">P029_02620</name>
</gene>
<accession>A0A168HAZ7</accession>
<dbReference type="NCBIfam" id="TIGR00526">
    <property type="entry name" value="folB_dom"/>
    <property type="match status" value="1"/>
</dbReference>
<dbReference type="RefSeq" id="WP_045889628.1">
    <property type="nucleotide sequence ID" value="NZ_CP015376.1"/>
</dbReference>
<protein>
    <recommendedName>
        <fullName evidence="1">Dihydroneopterin aldolase/epimerase domain-containing protein</fullName>
    </recommendedName>
</protein>
<dbReference type="GO" id="GO:0006760">
    <property type="term" value="P:folic acid-containing compound metabolic process"/>
    <property type="evidence" value="ECO:0007669"/>
    <property type="project" value="InterPro"/>
</dbReference>
<evidence type="ECO:0000313" key="3">
    <source>
        <dbReference type="Proteomes" id="UP000053801"/>
    </source>
</evidence>